<dbReference type="SUPFAM" id="SSF53335">
    <property type="entry name" value="S-adenosyl-L-methionine-dependent methyltransferases"/>
    <property type="match status" value="1"/>
</dbReference>
<dbReference type="GO" id="GO:0008757">
    <property type="term" value="F:S-adenosylmethionine-dependent methyltransferase activity"/>
    <property type="evidence" value="ECO:0007669"/>
    <property type="project" value="InterPro"/>
</dbReference>
<reference evidence="2" key="1">
    <citation type="submission" date="2023-04" db="EMBL/GenBank/DDBJ databases">
        <title>Aspergillus oryzae NBRC 4228.</title>
        <authorList>
            <person name="Ichikawa N."/>
            <person name="Sato H."/>
            <person name="Tonouchi N."/>
        </authorList>
    </citation>
    <scope>NUCLEOTIDE SEQUENCE</scope>
    <source>
        <strain evidence="2">NBRC 4228</strain>
    </source>
</reference>
<organism evidence="2 3">
    <name type="scientific">Aspergillus oryzae</name>
    <name type="common">Yellow koji mold</name>
    <dbReference type="NCBI Taxonomy" id="5062"/>
    <lineage>
        <taxon>Eukaryota</taxon>
        <taxon>Fungi</taxon>
        <taxon>Dikarya</taxon>
        <taxon>Ascomycota</taxon>
        <taxon>Pezizomycotina</taxon>
        <taxon>Eurotiomycetes</taxon>
        <taxon>Eurotiomycetidae</taxon>
        <taxon>Eurotiales</taxon>
        <taxon>Aspergillaceae</taxon>
        <taxon>Aspergillus</taxon>
        <taxon>Aspergillus subgen. Circumdati</taxon>
    </lineage>
</organism>
<comment type="caution">
    <text evidence="2">The sequence shown here is derived from an EMBL/GenBank/DDBJ whole genome shotgun (WGS) entry which is preliminary data.</text>
</comment>
<evidence type="ECO:0000313" key="3">
    <source>
        <dbReference type="Proteomes" id="UP001165205"/>
    </source>
</evidence>
<dbReference type="EMBL" id="BSYA01000204">
    <property type="protein sequence ID" value="GMG36561.1"/>
    <property type="molecule type" value="Genomic_DNA"/>
</dbReference>
<dbReference type="PANTHER" id="PTHR43591:SF24">
    <property type="entry name" value="2-METHOXY-6-POLYPRENYL-1,4-BENZOQUINOL METHYLASE, MITOCHONDRIAL"/>
    <property type="match status" value="1"/>
</dbReference>
<dbReference type="InterPro" id="IPR029063">
    <property type="entry name" value="SAM-dependent_MTases_sf"/>
</dbReference>
<dbReference type="AlphaFoldDB" id="A0AAN4YZ30"/>
<dbReference type="InterPro" id="IPR013216">
    <property type="entry name" value="Methyltransf_11"/>
</dbReference>
<dbReference type="PANTHER" id="PTHR43591">
    <property type="entry name" value="METHYLTRANSFERASE"/>
    <property type="match status" value="1"/>
</dbReference>
<gene>
    <name evidence="2" type="ORF">Aory04_001157400</name>
</gene>
<dbReference type="Proteomes" id="UP001165205">
    <property type="component" value="Unassembled WGS sequence"/>
</dbReference>
<dbReference type="Gene3D" id="3.40.50.150">
    <property type="entry name" value="Vaccinia Virus protein VP39"/>
    <property type="match status" value="1"/>
</dbReference>
<dbReference type="CDD" id="cd02440">
    <property type="entry name" value="AdoMet_MTases"/>
    <property type="match status" value="1"/>
</dbReference>
<dbReference type="Pfam" id="PF08241">
    <property type="entry name" value="Methyltransf_11"/>
    <property type="match status" value="1"/>
</dbReference>
<evidence type="ECO:0000313" key="2">
    <source>
        <dbReference type="EMBL" id="GMG36561.1"/>
    </source>
</evidence>
<proteinExistence type="predicted"/>
<evidence type="ECO:0000259" key="1">
    <source>
        <dbReference type="Pfam" id="PF08241"/>
    </source>
</evidence>
<feature type="domain" description="Methyltransferase type 11" evidence="1">
    <location>
        <begin position="51"/>
        <end position="164"/>
    </location>
</feature>
<name>A0AAN4YZ30_ASPOZ</name>
<sequence>MRISDIKSSDWDTTASEYSKVPLEGPLLIPCKRMIDALQNALSFSSATTILDIGCGPGTAISLLIEDYGHHIPPGTRLVATDYSAGMVAETRARRDSKIRAGGDNANCWDRLDTLVVDAQDLSPFPSNSVSHIMGSLVYFMLPDPMKGLIEAHRVLQAGGVFACTSWAKVEWMELLVQAAQKVRPVVKDNNVRLFKFFCSCCTNYLTFCSKSTQPRETSLIPTHWKDAAGVREELEAAGFRDVHTEYVEFNWAVEDNSRFAEMMCTSSNPGSKMVLGDLIAEEQYHVRKEYAKILEENRNVCKGVAVLGVGRK</sequence>
<protein>
    <submittedName>
        <fullName evidence="2">Unnamed protein product</fullName>
    </submittedName>
</protein>
<accession>A0AAN4YZ30</accession>